<accession>A0A9D9BXD1</accession>
<dbReference type="PIRSF" id="PIRSF037205">
    <property type="entry name" value="UCP037205"/>
    <property type="match status" value="1"/>
</dbReference>
<dbReference type="PANTHER" id="PTHR37463:SF1">
    <property type="entry name" value="DUF2256 DOMAIN-CONTAINING PROTEIN"/>
    <property type="match status" value="1"/>
</dbReference>
<name>A0A9D9BXD1_PROMR</name>
<dbReference type="AlphaFoldDB" id="A0A9D9BXD1"/>
<comment type="caution">
    <text evidence="1">The sequence shown here is derived from an EMBL/GenBank/DDBJ whole genome shotgun (WGS) entry which is preliminary data.</text>
</comment>
<dbReference type="InterPro" id="IPR017136">
    <property type="entry name" value="UCP037205"/>
</dbReference>
<dbReference type="Pfam" id="PF10013">
    <property type="entry name" value="DUF2256"/>
    <property type="match status" value="1"/>
</dbReference>
<reference evidence="1" key="1">
    <citation type="journal article" date="2021" name="Front. Mar. Sci.">
        <title>Genomes of Diverse Isolates of Prochlorococcus High-Light-Adapted Clade II in the Western Pacific Ocean.</title>
        <authorList>
            <person name="Yan W."/>
            <person name="Feng X."/>
            <person name="Zhang W."/>
            <person name="Nawaz M.Z."/>
            <person name="Luo T."/>
            <person name="Zhang R."/>
            <person name="Jiao N."/>
        </authorList>
    </citation>
    <scope>NUCLEOTIDE SEQUENCE</scope>
    <source>
        <strain evidence="1">XMU1424</strain>
    </source>
</reference>
<organism evidence="1">
    <name type="scientific">Prochlorococcus marinus XMU1424</name>
    <dbReference type="NCBI Taxonomy" id="2774497"/>
    <lineage>
        <taxon>Bacteria</taxon>
        <taxon>Bacillati</taxon>
        <taxon>Cyanobacteriota</taxon>
        <taxon>Cyanophyceae</taxon>
        <taxon>Synechococcales</taxon>
        <taxon>Prochlorococcaceae</taxon>
        <taxon>Prochlorococcus</taxon>
    </lineage>
</organism>
<dbReference type="PANTHER" id="PTHR37463">
    <property type="entry name" value="GSL3115 PROTEIN"/>
    <property type="match status" value="1"/>
</dbReference>
<dbReference type="EMBL" id="JAEPLE010000007">
    <property type="protein sequence ID" value="MBO6988982.1"/>
    <property type="molecule type" value="Genomic_DNA"/>
</dbReference>
<proteinExistence type="predicted"/>
<evidence type="ECO:0000313" key="1">
    <source>
        <dbReference type="EMBL" id="MBO6988982.1"/>
    </source>
</evidence>
<protein>
    <submittedName>
        <fullName evidence="1">DUF2256 domain-containing protein</fullName>
    </submittedName>
</protein>
<sequence>MKNLSTKTCPVCNRPFEWRKKWKNCWDDVIYCSKRCSNRKSQR</sequence>
<gene>
    <name evidence="1" type="ORF">JJ833_08975</name>
</gene>